<evidence type="ECO:0000256" key="4">
    <source>
        <dbReference type="ARBA" id="ARBA00022705"/>
    </source>
</evidence>
<dbReference type="InterPro" id="IPR020084">
    <property type="entry name" value="NUDIX_hydrolase_CS"/>
</dbReference>
<evidence type="ECO:0000256" key="5">
    <source>
        <dbReference type="ARBA" id="ARBA00022723"/>
    </source>
</evidence>
<protein>
    <recommendedName>
        <fullName evidence="13">8-oxo-dGTP diphosphatase</fullName>
        <ecNumber evidence="12">3.6.1.55</ecNumber>
    </recommendedName>
    <alternativeName>
        <fullName evidence="16">7,8-dihydro-8-oxoguanine-triphosphatase</fullName>
    </alternativeName>
    <alternativeName>
        <fullName evidence="15">Mutator protein MutT</fullName>
    </alternativeName>
    <alternativeName>
        <fullName evidence="14">dGTP pyrophosphohydrolase</fullName>
    </alternativeName>
</protein>
<reference evidence="19 20" key="1">
    <citation type="submission" date="2024-03" db="EMBL/GenBank/DDBJ databases">
        <authorList>
            <person name="Jo J.-H."/>
        </authorList>
    </citation>
    <scope>NUCLEOTIDE SEQUENCE [LARGE SCALE GENOMIC DNA]</scope>
    <source>
        <strain evidence="19 20">AS3R-12</strain>
    </source>
</reference>
<dbReference type="PRINTS" id="PR00502">
    <property type="entry name" value="NUDIXFAMILY"/>
</dbReference>
<dbReference type="InterPro" id="IPR015797">
    <property type="entry name" value="NUDIX_hydrolase-like_dom_sf"/>
</dbReference>
<evidence type="ECO:0000256" key="12">
    <source>
        <dbReference type="ARBA" id="ARBA00038905"/>
    </source>
</evidence>
<dbReference type="SUPFAM" id="SSF55811">
    <property type="entry name" value="Nudix"/>
    <property type="match status" value="1"/>
</dbReference>
<evidence type="ECO:0000313" key="19">
    <source>
        <dbReference type="EMBL" id="MEJ6009300.1"/>
    </source>
</evidence>
<evidence type="ECO:0000256" key="3">
    <source>
        <dbReference type="ARBA" id="ARBA00022457"/>
    </source>
</evidence>
<dbReference type="RefSeq" id="WP_339965237.1">
    <property type="nucleotide sequence ID" value="NZ_JBBHJY010000001.1"/>
</dbReference>
<dbReference type="PROSITE" id="PS51462">
    <property type="entry name" value="NUDIX"/>
    <property type="match status" value="1"/>
</dbReference>
<evidence type="ECO:0000256" key="9">
    <source>
        <dbReference type="ARBA" id="ARBA00023204"/>
    </source>
</evidence>
<dbReference type="InterPro" id="IPR047127">
    <property type="entry name" value="MutT-like"/>
</dbReference>
<comment type="catalytic activity">
    <reaction evidence="11">
        <text>8-oxo-GTP + H2O = 8-oxo-GMP + diphosphate + H(+)</text>
        <dbReference type="Rhea" id="RHEA:67616"/>
        <dbReference type="ChEBI" id="CHEBI:15377"/>
        <dbReference type="ChEBI" id="CHEBI:15378"/>
        <dbReference type="ChEBI" id="CHEBI:33019"/>
        <dbReference type="ChEBI" id="CHEBI:143553"/>
        <dbReference type="ChEBI" id="CHEBI:145694"/>
    </reaction>
</comment>
<evidence type="ECO:0000256" key="10">
    <source>
        <dbReference type="ARBA" id="ARBA00035861"/>
    </source>
</evidence>
<accession>A0ABU8S5S0</accession>
<dbReference type="PANTHER" id="PTHR47707">
    <property type="entry name" value="8-OXO-DGTP DIPHOSPHATASE"/>
    <property type="match status" value="1"/>
</dbReference>
<evidence type="ECO:0000256" key="11">
    <source>
        <dbReference type="ARBA" id="ARBA00036904"/>
    </source>
</evidence>
<evidence type="ECO:0000256" key="2">
    <source>
        <dbReference type="ARBA" id="ARBA00005582"/>
    </source>
</evidence>
<comment type="similarity">
    <text evidence="2 17">Belongs to the Nudix hydrolase family.</text>
</comment>
<evidence type="ECO:0000256" key="13">
    <source>
        <dbReference type="ARBA" id="ARBA00040794"/>
    </source>
</evidence>
<dbReference type="EC" id="3.6.1.55" evidence="12"/>
<evidence type="ECO:0000256" key="15">
    <source>
        <dbReference type="ARBA" id="ARBA00041979"/>
    </source>
</evidence>
<sequence length="129" mass="13743">MQRRRESSMHGGLWEFPGGKVEAGETIAGALVREIAEELGIGITPADLCQAGYADGAHLPVGEQSPVAITLFACRAWSGQPQCLDGEEIAWIAADALARLAMPPLDYPLAHQLLEFMAKEAKKSIAKTG</sequence>
<feature type="domain" description="Nudix hydrolase" evidence="18">
    <location>
        <begin position="1"/>
        <end position="115"/>
    </location>
</feature>
<keyword evidence="7 17" id="KW-0378">Hydrolase</keyword>
<keyword evidence="8" id="KW-0460">Magnesium</keyword>
<organism evidence="19 20">
    <name type="scientific">Novosphingobium aquae</name>
    <dbReference type="NCBI Taxonomy" id="3133435"/>
    <lineage>
        <taxon>Bacteria</taxon>
        <taxon>Pseudomonadati</taxon>
        <taxon>Pseudomonadota</taxon>
        <taxon>Alphaproteobacteria</taxon>
        <taxon>Sphingomonadales</taxon>
        <taxon>Sphingomonadaceae</taxon>
        <taxon>Novosphingobium</taxon>
    </lineage>
</organism>
<dbReference type="PROSITE" id="PS00893">
    <property type="entry name" value="NUDIX_BOX"/>
    <property type="match status" value="1"/>
</dbReference>
<evidence type="ECO:0000256" key="17">
    <source>
        <dbReference type="RuleBase" id="RU003476"/>
    </source>
</evidence>
<evidence type="ECO:0000313" key="20">
    <source>
        <dbReference type="Proteomes" id="UP001379235"/>
    </source>
</evidence>
<comment type="caution">
    <text evidence="19">The sequence shown here is derived from an EMBL/GenBank/DDBJ whole genome shotgun (WGS) entry which is preliminary data.</text>
</comment>
<dbReference type="InterPro" id="IPR020476">
    <property type="entry name" value="Nudix_hydrolase"/>
</dbReference>
<dbReference type="Proteomes" id="UP001379235">
    <property type="component" value="Unassembled WGS sequence"/>
</dbReference>
<dbReference type="Pfam" id="PF00293">
    <property type="entry name" value="NUDIX"/>
    <property type="match status" value="1"/>
</dbReference>
<keyword evidence="3" id="KW-0515">Mutator protein</keyword>
<comment type="cofactor">
    <cofactor evidence="1">
        <name>Mg(2+)</name>
        <dbReference type="ChEBI" id="CHEBI:18420"/>
    </cofactor>
</comment>
<evidence type="ECO:0000259" key="18">
    <source>
        <dbReference type="PROSITE" id="PS51462"/>
    </source>
</evidence>
<dbReference type="GO" id="GO:0016787">
    <property type="term" value="F:hydrolase activity"/>
    <property type="evidence" value="ECO:0007669"/>
    <property type="project" value="UniProtKB-KW"/>
</dbReference>
<evidence type="ECO:0000256" key="14">
    <source>
        <dbReference type="ARBA" id="ARBA00041592"/>
    </source>
</evidence>
<evidence type="ECO:0000256" key="1">
    <source>
        <dbReference type="ARBA" id="ARBA00001946"/>
    </source>
</evidence>
<dbReference type="PANTHER" id="PTHR47707:SF1">
    <property type="entry name" value="NUDIX HYDROLASE FAMILY PROTEIN"/>
    <property type="match status" value="1"/>
</dbReference>
<keyword evidence="4" id="KW-0235">DNA replication</keyword>
<dbReference type="EMBL" id="JBBHJY010000001">
    <property type="protein sequence ID" value="MEJ6009300.1"/>
    <property type="molecule type" value="Genomic_DNA"/>
</dbReference>
<evidence type="ECO:0000256" key="6">
    <source>
        <dbReference type="ARBA" id="ARBA00022763"/>
    </source>
</evidence>
<keyword evidence="20" id="KW-1185">Reference proteome</keyword>
<evidence type="ECO:0000256" key="8">
    <source>
        <dbReference type="ARBA" id="ARBA00022842"/>
    </source>
</evidence>
<keyword evidence="9" id="KW-0234">DNA repair</keyword>
<keyword evidence="6" id="KW-0227">DNA damage</keyword>
<keyword evidence="5" id="KW-0479">Metal-binding</keyword>
<proteinExistence type="inferred from homology"/>
<dbReference type="Gene3D" id="3.90.79.10">
    <property type="entry name" value="Nucleoside Triphosphate Pyrophosphohydrolase"/>
    <property type="match status" value="1"/>
</dbReference>
<dbReference type="InterPro" id="IPR000086">
    <property type="entry name" value="NUDIX_hydrolase_dom"/>
</dbReference>
<name>A0ABU8S5S0_9SPHN</name>
<comment type="catalytic activity">
    <reaction evidence="10">
        <text>8-oxo-dGTP + H2O = 8-oxo-dGMP + diphosphate + H(+)</text>
        <dbReference type="Rhea" id="RHEA:31575"/>
        <dbReference type="ChEBI" id="CHEBI:15377"/>
        <dbReference type="ChEBI" id="CHEBI:15378"/>
        <dbReference type="ChEBI" id="CHEBI:33019"/>
        <dbReference type="ChEBI" id="CHEBI:63224"/>
        <dbReference type="ChEBI" id="CHEBI:77896"/>
        <dbReference type="EC" id="3.6.1.55"/>
    </reaction>
</comment>
<evidence type="ECO:0000256" key="16">
    <source>
        <dbReference type="ARBA" id="ARBA00042798"/>
    </source>
</evidence>
<gene>
    <name evidence="19" type="ORF">WG900_05150</name>
</gene>
<evidence type="ECO:0000256" key="7">
    <source>
        <dbReference type="ARBA" id="ARBA00022801"/>
    </source>
</evidence>